<accession>A0A6P8IZI0</accession>
<dbReference type="KEGG" id="aten:116306945"/>
<evidence type="ECO:0000313" key="2">
    <source>
        <dbReference type="Proteomes" id="UP000515163"/>
    </source>
</evidence>
<name>A0A6P8IZI0_ACTTE</name>
<protein>
    <submittedName>
        <fullName evidence="3">Uncharacterized protein LOC116306945</fullName>
    </submittedName>
</protein>
<evidence type="ECO:0000313" key="3">
    <source>
        <dbReference type="RefSeq" id="XP_031572946.1"/>
    </source>
</evidence>
<gene>
    <name evidence="3" type="primary">LOC116306945</name>
</gene>
<dbReference type="InParanoid" id="A0A6P8IZI0"/>
<sequence length="86" mass="9549">MAGIHKIILALVVLHVALVLHIEGSLDKRATDCGSGREHEGSYSRKCRSSCKHGERHISMFDKKCSGGQKCCMCHTRWSTGCRYEG</sequence>
<keyword evidence="1" id="KW-0732">Signal</keyword>
<dbReference type="AlphaFoldDB" id="A0A6P8IZI0"/>
<feature type="signal peptide" evidence="1">
    <location>
        <begin position="1"/>
        <end position="24"/>
    </location>
</feature>
<keyword evidence="2" id="KW-1185">Reference proteome</keyword>
<dbReference type="GeneID" id="116306945"/>
<dbReference type="OrthoDB" id="10527578at2759"/>
<proteinExistence type="predicted"/>
<organism evidence="2 3">
    <name type="scientific">Actinia tenebrosa</name>
    <name type="common">Australian red waratah sea anemone</name>
    <dbReference type="NCBI Taxonomy" id="6105"/>
    <lineage>
        <taxon>Eukaryota</taxon>
        <taxon>Metazoa</taxon>
        <taxon>Cnidaria</taxon>
        <taxon>Anthozoa</taxon>
        <taxon>Hexacorallia</taxon>
        <taxon>Actiniaria</taxon>
        <taxon>Actiniidae</taxon>
        <taxon>Actinia</taxon>
    </lineage>
</organism>
<evidence type="ECO:0000256" key="1">
    <source>
        <dbReference type="SAM" id="SignalP"/>
    </source>
</evidence>
<dbReference type="Proteomes" id="UP000515163">
    <property type="component" value="Unplaced"/>
</dbReference>
<feature type="chain" id="PRO_5027581117" evidence="1">
    <location>
        <begin position="25"/>
        <end position="86"/>
    </location>
</feature>
<reference evidence="3" key="1">
    <citation type="submission" date="2025-08" db="UniProtKB">
        <authorList>
            <consortium name="RefSeq"/>
        </authorList>
    </citation>
    <scope>IDENTIFICATION</scope>
    <source>
        <tissue evidence="3">Tentacle</tissue>
    </source>
</reference>
<dbReference type="RefSeq" id="XP_031572946.1">
    <property type="nucleotide sequence ID" value="XM_031717086.1"/>
</dbReference>